<dbReference type="EMBL" id="JAGPYM010000003">
    <property type="protein sequence ID" value="KAH6897278.1"/>
    <property type="molecule type" value="Genomic_DNA"/>
</dbReference>
<evidence type="ECO:0000313" key="2">
    <source>
        <dbReference type="EMBL" id="KAH6897278.1"/>
    </source>
</evidence>
<sequence>MKALRIVFATLIGIIGARGYELTMPQDAQDGIYGLYFDDHDTHLSSPKIQRMHGIQPQPANLDIFSRSEERPPDAVGPELIIDWDKVPPHPLPVSSYGCTNCTAPLDPLAHWISKQVLYRRCDLGMKVYRFFGEVAVQGDVIVWVCSCLWFFKRNPCPLTELYTAETIFNQTCGEDKGAWVHMKKWRKSYGRSIRGHPIDCPCVK</sequence>
<gene>
    <name evidence="2" type="ORF">B0T10DRAFT_557103</name>
</gene>
<proteinExistence type="predicted"/>
<evidence type="ECO:0000256" key="1">
    <source>
        <dbReference type="SAM" id="SignalP"/>
    </source>
</evidence>
<dbReference type="AlphaFoldDB" id="A0A9P9AVL6"/>
<protein>
    <submittedName>
        <fullName evidence="2">Uncharacterized protein</fullName>
    </submittedName>
</protein>
<accession>A0A9P9AVL6</accession>
<evidence type="ECO:0000313" key="3">
    <source>
        <dbReference type="Proteomes" id="UP000777438"/>
    </source>
</evidence>
<dbReference type="OrthoDB" id="5029609at2759"/>
<reference evidence="2 3" key="1">
    <citation type="journal article" date="2021" name="Nat. Commun.">
        <title>Genetic determinants of endophytism in the Arabidopsis root mycobiome.</title>
        <authorList>
            <person name="Mesny F."/>
            <person name="Miyauchi S."/>
            <person name="Thiergart T."/>
            <person name="Pickel B."/>
            <person name="Atanasova L."/>
            <person name="Karlsson M."/>
            <person name="Huettel B."/>
            <person name="Barry K.W."/>
            <person name="Haridas S."/>
            <person name="Chen C."/>
            <person name="Bauer D."/>
            <person name="Andreopoulos W."/>
            <person name="Pangilinan J."/>
            <person name="LaButti K."/>
            <person name="Riley R."/>
            <person name="Lipzen A."/>
            <person name="Clum A."/>
            <person name="Drula E."/>
            <person name="Henrissat B."/>
            <person name="Kohler A."/>
            <person name="Grigoriev I.V."/>
            <person name="Martin F.M."/>
            <person name="Hacquard S."/>
        </authorList>
    </citation>
    <scope>NUCLEOTIDE SEQUENCE [LARGE SCALE GENOMIC DNA]</scope>
    <source>
        <strain evidence="2 3">MPI-CAGE-CH-0241</strain>
    </source>
</reference>
<feature type="chain" id="PRO_5040305756" evidence="1">
    <location>
        <begin position="20"/>
        <end position="205"/>
    </location>
</feature>
<name>A0A9P9AVL6_9HYPO</name>
<dbReference type="Proteomes" id="UP000777438">
    <property type="component" value="Unassembled WGS sequence"/>
</dbReference>
<feature type="signal peptide" evidence="1">
    <location>
        <begin position="1"/>
        <end position="19"/>
    </location>
</feature>
<comment type="caution">
    <text evidence="2">The sequence shown here is derived from an EMBL/GenBank/DDBJ whole genome shotgun (WGS) entry which is preliminary data.</text>
</comment>
<keyword evidence="3" id="KW-1185">Reference proteome</keyword>
<organism evidence="2 3">
    <name type="scientific">Thelonectria olida</name>
    <dbReference type="NCBI Taxonomy" id="1576542"/>
    <lineage>
        <taxon>Eukaryota</taxon>
        <taxon>Fungi</taxon>
        <taxon>Dikarya</taxon>
        <taxon>Ascomycota</taxon>
        <taxon>Pezizomycotina</taxon>
        <taxon>Sordariomycetes</taxon>
        <taxon>Hypocreomycetidae</taxon>
        <taxon>Hypocreales</taxon>
        <taxon>Nectriaceae</taxon>
        <taxon>Thelonectria</taxon>
    </lineage>
</organism>
<keyword evidence="1" id="KW-0732">Signal</keyword>